<keyword evidence="2" id="KW-0472">Membrane</keyword>
<dbReference type="PANTHER" id="PTHR36193">
    <property type="entry name" value="PHISTB DOMAIN-CONTAINING RESA-LIKE PROTEIN 1"/>
    <property type="match status" value="1"/>
</dbReference>
<dbReference type="InterPro" id="IPR006526">
    <property type="entry name" value="Export_prot_PHISTa/b/c"/>
</dbReference>
<dbReference type="EMBL" id="KQ001699">
    <property type="protein sequence ID" value="KJP86205.1"/>
    <property type="molecule type" value="Genomic_DNA"/>
</dbReference>
<reference evidence="4 5" key="1">
    <citation type="submission" date="2014-03" db="EMBL/GenBank/DDBJ databases">
        <title>The Genome Sequence of Plasmodium fragile nilgiri.</title>
        <authorList>
            <consortium name="The Broad Institute Genomics Platform"/>
            <consortium name="The Broad Institute Genome Sequencing Center for Infectious Disease"/>
            <person name="Neafsey D."/>
            <person name="Duraisingh M."/>
            <person name="Young S.K."/>
            <person name="Zeng Q."/>
            <person name="Gargeya S."/>
            <person name="Abouelleil A."/>
            <person name="Alvarado L."/>
            <person name="Chapman S.B."/>
            <person name="Gainer-Dewar J."/>
            <person name="Goldberg J."/>
            <person name="Griggs A."/>
            <person name="Gujja S."/>
            <person name="Hansen M."/>
            <person name="Howarth C."/>
            <person name="Imamovic A."/>
            <person name="Larimer J."/>
            <person name="Pearson M."/>
            <person name="Poon T.W."/>
            <person name="Priest M."/>
            <person name="Roberts A."/>
            <person name="Saif S."/>
            <person name="Shea T."/>
            <person name="Sykes S."/>
            <person name="Wortman J."/>
            <person name="Nusbaum C."/>
            <person name="Birren B."/>
        </authorList>
    </citation>
    <scope>NUCLEOTIDE SEQUENCE [LARGE SCALE GENOMIC DNA]</scope>
    <source>
        <strain evidence="5">nilgiri</strain>
    </source>
</reference>
<evidence type="ECO:0000256" key="2">
    <source>
        <dbReference type="SAM" id="Phobius"/>
    </source>
</evidence>
<name>A0A0D9QGM5_PLAFR</name>
<feature type="region of interest" description="Disordered" evidence="1">
    <location>
        <begin position="177"/>
        <end position="205"/>
    </location>
</feature>
<feature type="domain" description="Plasmodium RESA N-terminal" evidence="3">
    <location>
        <begin position="225"/>
        <end position="349"/>
    </location>
</feature>
<gene>
    <name evidence="4" type="ORF">AK88_04176</name>
</gene>
<dbReference type="OMA" id="QENVITH"/>
<keyword evidence="5" id="KW-1185">Reference proteome</keyword>
<feature type="transmembrane region" description="Helical" evidence="2">
    <location>
        <begin position="44"/>
        <end position="64"/>
    </location>
</feature>
<dbReference type="InterPro" id="IPR044885">
    <property type="entry name" value="PRESA_N_sf"/>
</dbReference>
<organism evidence="4 5">
    <name type="scientific">Plasmodium fragile</name>
    <dbReference type="NCBI Taxonomy" id="5857"/>
    <lineage>
        <taxon>Eukaryota</taxon>
        <taxon>Sar</taxon>
        <taxon>Alveolata</taxon>
        <taxon>Apicomplexa</taxon>
        <taxon>Aconoidasida</taxon>
        <taxon>Haemosporida</taxon>
        <taxon>Plasmodiidae</taxon>
        <taxon>Plasmodium</taxon>
        <taxon>Plasmodium (Plasmodium)</taxon>
    </lineage>
</organism>
<keyword evidence="2" id="KW-1133">Transmembrane helix</keyword>
<dbReference type="NCBIfam" id="TIGR01639">
    <property type="entry name" value="P_fal_TIGR01639"/>
    <property type="match status" value="1"/>
</dbReference>
<dbReference type="InterPro" id="IPR019111">
    <property type="entry name" value="PRESA_N"/>
</dbReference>
<dbReference type="AlphaFoldDB" id="A0A0D9QGM5"/>
<evidence type="ECO:0000256" key="1">
    <source>
        <dbReference type="SAM" id="MobiDB-lite"/>
    </source>
</evidence>
<dbReference type="RefSeq" id="XP_012337209.1">
    <property type="nucleotide sequence ID" value="XM_012481786.1"/>
</dbReference>
<sequence length="375" mass="44168">MQSGTGEPFFRSNFPQCRISEMNNLVEMANEHGNRGSRRGMSRCVSSLFRILNIVFMGLFFLALESTIFTRQGERHRHGTEWRERKGRRLACANSSTATPGMGTSPVMAGENGNLFDPALPAQNNLNDNSRQDMYRLLMLMCKYNKCFIRNQRREGGSGDFTDEGCSSVGLSPNCWEDGTATASSSDEEEGEEDETLEEAQDEIEPRRNRFIREAYYEYMNQAQELSEREFWDKISNLGDYVDPEEMSSIFYYVHTNERKKYLNMQENVITHWENMCYNYNVDEDFKKEQMKNLYEKTTNFFLFKEKHFLKSFSAFVRYGRCRTKKFTDGLISYKHLWKEYRRMVNNFCSAKMDEVLRAYWKKNQSKACEMCIQY</sequence>
<protein>
    <recommendedName>
        <fullName evidence="3">Plasmodium RESA N-terminal domain-containing protein</fullName>
    </recommendedName>
</protein>
<dbReference type="Pfam" id="PF09687">
    <property type="entry name" value="PRESAN"/>
    <property type="match status" value="1"/>
</dbReference>
<dbReference type="Gene3D" id="6.10.280.180">
    <property type="entry name" value="Plasmodium RESA, N-terminal helical domain"/>
    <property type="match status" value="1"/>
</dbReference>
<dbReference type="PANTHER" id="PTHR36193:SF23">
    <property type="entry name" value="PHISTB DOMAIN-CONTAINING RESA-LIKE PROTEIN 1"/>
    <property type="match status" value="1"/>
</dbReference>
<accession>A0A0D9QGM5</accession>
<dbReference type="GeneID" id="24269490"/>
<evidence type="ECO:0000313" key="4">
    <source>
        <dbReference type="EMBL" id="KJP86205.1"/>
    </source>
</evidence>
<evidence type="ECO:0000313" key="5">
    <source>
        <dbReference type="Proteomes" id="UP000054561"/>
    </source>
</evidence>
<proteinExistence type="predicted"/>
<dbReference type="Proteomes" id="UP000054561">
    <property type="component" value="Unassembled WGS sequence"/>
</dbReference>
<dbReference type="OrthoDB" id="382597at2759"/>
<feature type="compositionally biased region" description="Acidic residues" evidence="1">
    <location>
        <begin position="186"/>
        <end position="203"/>
    </location>
</feature>
<dbReference type="VEuPathDB" id="PlasmoDB:AK88_04176"/>
<evidence type="ECO:0000259" key="3">
    <source>
        <dbReference type="Pfam" id="PF09687"/>
    </source>
</evidence>
<keyword evidence="2" id="KW-0812">Transmembrane</keyword>